<gene>
    <name evidence="2" type="ORF">GLYMA_19G191500</name>
</gene>
<dbReference type="InParanoid" id="A0A0R0F0W7"/>
<reference evidence="2 3" key="1">
    <citation type="journal article" date="2010" name="Nature">
        <title>Genome sequence of the palaeopolyploid soybean.</title>
        <authorList>
            <person name="Schmutz J."/>
            <person name="Cannon S.B."/>
            <person name="Schlueter J."/>
            <person name="Ma J."/>
            <person name="Mitros T."/>
            <person name="Nelson W."/>
            <person name="Hyten D.L."/>
            <person name="Song Q."/>
            <person name="Thelen J.J."/>
            <person name="Cheng J."/>
            <person name="Xu D."/>
            <person name="Hellsten U."/>
            <person name="May G.D."/>
            <person name="Yu Y."/>
            <person name="Sakurai T."/>
            <person name="Umezawa T."/>
            <person name="Bhattacharyya M.K."/>
            <person name="Sandhu D."/>
            <person name="Valliyodan B."/>
            <person name="Lindquist E."/>
            <person name="Peto M."/>
            <person name="Grant D."/>
            <person name="Shu S."/>
            <person name="Goodstein D."/>
            <person name="Barry K."/>
            <person name="Futrell-Griggs M."/>
            <person name="Abernathy B."/>
            <person name="Du J."/>
            <person name="Tian Z."/>
            <person name="Zhu L."/>
            <person name="Gill N."/>
            <person name="Joshi T."/>
            <person name="Libault M."/>
            <person name="Sethuraman A."/>
            <person name="Zhang X.-C."/>
            <person name="Shinozaki K."/>
            <person name="Nguyen H.T."/>
            <person name="Wing R.A."/>
            <person name="Cregan P."/>
            <person name="Specht J."/>
            <person name="Grimwood J."/>
            <person name="Rokhsar D."/>
            <person name="Stacey G."/>
            <person name="Shoemaker R.C."/>
            <person name="Jackson S.A."/>
        </authorList>
    </citation>
    <scope>NUCLEOTIDE SEQUENCE [LARGE SCALE GENOMIC DNA]</scope>
    <source>
        <strain evidence="3">cv. Williams 82</strain>
        <tissue evidence="2">Callus</tissue>
    </source>
</reference>
<reference evidence="2" key="3">
    <citation type="submission" date="2018-07" db="EMBL/GenBank/DDBJ databases">
        <title>WGS assembly of Glycine max.</title>
        <authorList>
            <person name="Schmutz J."/>
            <person name="Cannon S."/>
            <person name="Schlueter J."/>
            <person name="Ma J."/>
            <person name="Mitros T."/>
            <person name="Nelson W."/>
            <person name="Hyten D."/>
            <person name="Song Q."/>
            <person name="Thelen J."/>
            <person name="Cheng J."/>
            <person name="Xu D."/>
            <person name="Hellsten U."/>
            <person name="May G."/>
            <person name="Yu Y."/>
            <person name="Sakurai T."/>
            <person name="Umezawa T."/>
            <person name="Bhattacharyya M."/>
            <person name="Sandhu D."/>
            <person name="Valliyodan B."/>
            <person name="Lindquist E."/>
            <person name="Peto M."/>
            <person name="Grant D."/>
            <person name="Shu S."/>
            <person name="Goodstein D."/>
            <person name="Barry K."/>
            <person name="Futrell-Griggs M."/>
            <person name="Abernathy B."/>
            <person name="Du J."/>
            <person name="Tian Z."/>
            <person name="Zhu L."/>
            <person name="Gill N."/>
            <person name="Joshi T."/>
            <person name="Libault M."/>
            <person name="Sethuraman A."/>
            <person name="Zhang X."/>
            <person name="Shinozaki K."/>
            <person name="Nguyen H."/>
            <person name="Wing R."/>
            <person name="Cregan P."/>
            <person name="Specht J."/>
            <person name="Grimwood J."/>
            <person name="Rokhsar D."/>
            <person name="Stacey G."/>
            <person name="Shoemaker R."/>
            <person name="Jackson S."/>
        </authorList>
    </citation>
    <scope>NUCLEOTIDE SEQUENCE</scope>
    <source>
        <tissue evidence="2">Callus</tissue>
    </source>
</reference>
<evidence type="ECO:0000313" key="3">
    <source>
        <dbReference type="EnsemblPlants" id="KRG96131"/>
    </source>
</evidence>
<proteinExistence type="predicted"/>
<feature type="region of interest" description="Disordered" evidence="1">
    <location>
        <begin position="1"/>
        <end position="20"/>
    </location>
</feature>
<dbReference type="EMBL" id="CM000852">
    <property type="protein sequence ID" value="KRG96131.1"/>
    <property type="molecule type" value="Genomic_DNA"/>
</dbReference>
<dbReference type="EnsemblPlants" id="KRG96131">
    <property type="protein sequence ID" value="KRG96131"/>
    <property type="gene ID" value="GLYMA_19G191500"/>
</dbReference>
<organism evidence="2">
    <name type="scientific">Glycine max</name>
    <name type="common">Soybean</name>
    <name type="synonym">Glycine hispida</name>
    <dbReference type="NCBI Taxonomy" id="3847"/>
    <lineage>
        <taxon>Eukaryota</taxon>
        <taxon>Viridiplantae</taxon>
        <taxon>Streptophyta</taxon>
        <taxon>Embryophyta</taxon>
        <taxon>Tracheophyta</taxon>
        <taxon>Spermatophyta</taxon>
        <taxon>Magnoliopsida</taxon>
        <taxon>eudicotyledons</taxon>
        <taxon>Gunneridae</taxon>
        <taxon>Pentapetalae</taxon>
        <taxon>rosids</taxon>
        <taxon>fabids</taxon>
        <taxon>Fabales</taxon>
        <taxon>Fabaceae</taxon>
        <taxon>Papilionoideae</taxon>
        <taxon>50 kb inversion clade</taxon>
        <taxon>NPAAA clade</taxon>
        <taxon>indigoferoid/millettioid clade</taxon>
        <taxon>Phaseoleae</taxon>
        <taxon>Glycine</taxon>
        <taxon>Glycine subgen. Soja</taxon>
    </lineage>
</organism>
<reference evidence="3" key="2">
    <citation type="submission" date="2018-02" db="UniProtKB">
        <authorList>
            <consortium name="EnsemblPlants"/>
        </authorList>
    </citation>
    <scope>IDENTIFICATION</scope>
    <source>
        <strain evidence="3">Williams 82</strain>
    </source>
</reference>
<dbReference type="AlphaFoldDB" id="A0A0R0F0W7"/>
<keyword evidence="4" id="KW-1185">Reference proteome</keyword>
<accession>A0A0R0F0W7</accession>
<evidence type="ECO:0000313" key="4">
    <source>
        <dbReference type="Proteomes" id="UP000008827"/>
    </source>
</evidence>
<name>A0A0R0F0W7_SOYBN</name>
<protein>
    <submittedName>
        <fullName evidence="2 3">Uncharacterized protein</fullName>
    </submittedName>
</protein>
<dbReference type="Gramene" id="KRG96131">
    <property type="protein sequence ID" value="KRG96131"/>
    <property type="gene ID" value="GLYMA_19G191500"/>
</dbReference>
<evidence type="ECO:0000256" key="1">
    <source>
        <dbReference type="SAM" id="MobiDB-lite"/>
    </source>
</evidence>
<evidence type="ECO:0000313" key="2">
    <source>
        <dbReference type="EMBL" id="KRG96131.1"/>
    </source>
</evidence>
<sequence>MATKEQKRQSDIDKVPQQDTNHIERVCQTKCLD</sequence>
<dbReference type="Proteomes" id="UP000008827">
    <property type="component" value="Chromosome 19"/>
</dbReference>